<evidence type="ECO:0000313" key="1">
    <source>
        <dbReference type="EMBL" id="CAG7899405.1"/>
    </source>
</evidence>
<reference evidence="1 2" key="1">
    <citation type="submission" date="2021-07" db="EMBL/GenBank/DDBJ databases">
        <authorList>
            <consortium name="Genoscope - CEA"/>
            <person name="William W."/>
        </authorList>
    </citation>
    <scope>NUCLEOTIDE SEQUENCE [LARGE SCALE GENOMIC DNA]</scope>
</reference>
<protein>
    <submittedName>
        <fullName evidence="1">Uncharacterized protein</fullName>
    </submittedName>
</protein>
<dbReference type="AlphaFoldDB" id="A0A8D9HHL5"/>
<evidence type="ECO:0000313" key="2">
    <source>
        <dbReference type="Proteomes" id="UP000694005"/>
    </source>
</evidence>
<proteinExistence type="predicted"/>
<dbReference type="Gramene" id="A08p30710.2_BraZ1">
    <property type="protein sequence ID" value="A08p30710.2_BraZ1.CDS.1"/>
    <property type="gene ID" value="A08g30710.2_BraZ1"/>
</dbReference>
<dbReference type="EMBL" id="LS974624">
    <property type="protein sequence ID" value="CAG7899405.1"/>
    <property type="molecule type" value="Genomic_DNA"/>
</dbReference>
<name>A0A8D9HHL5_BRACM</name>
<dbReference type="Proteomes" id="UP000694005">
    <property type="component" value="Chromosome A08"/>
</dbReference>
<sequence length="109" mass="12986">MEKKEQMQFLMNLLQTRQDTKEKRFVEPLLICKSPHNTHSFLFSMIIPIEEKQLTQNVCWLFSLHARYSCEILASLSLFWCDEYAVIKLFDCVDYLILLSMKFTCIIVI</sequence>
<accession>A0A8D9HHL5</accession>
<organism evidence="1 2">
    <name type="scientific">Brassica campestris</name>
    <name type="common">Field mustard</name>
    <dbReference type="NCBI Taxonomy" id="3711"/>
    <lineage>
        <taxon>Eukaryota</taxon>
        <taxon>Viridiplantae</taxon>
        <taxon>Streptophyta</taxon>
        <taxon>Embryophyta</taxon>
        <taxon>Tracheophyta</taxon>
        <taxon>Spermatophyta</taxon>
        <taxon>Magnoliopsida</taxon>
        <taxon>eudicotyledons</taxon>
        <taxon>Gunneridae</taxon>
        <taxon>Pentapetalae</taxon>
        <taxon>rosids</taxon>
        <taxon>malvids</taxon>
        <taxon>Brassicales</taxon>
        <taxon>Brassicaceae</taxon>
        <taxon>Brassiceae</taxon>
        <taxon>Brassica</taxon>
    </lineage>
</organism>
<gene>
    <name evidence="1" type="ORF">BRAPAZ1V2_A08P30710.2</name>
</gene>